<dbReference type="GO" id="GO:0042314">
    <property type="term" value="F:bacteriochlorophyll binding"/>
    <property type="evidence" value="ECO:0007669"/>
    <property type="project" value="UniProtKB-KW"/>
</dbReference>
<evidence type="ECO:0000256" key="15">
    <source>
        <dbReference type="ARBA" id="ARBA00022991"/>
    </source>
</evidence>
<dbReference type="AlphaFoldDB" id="A0A2Y9A134"/>
<dbReference type="GO" id="GO:0009772">
    <property type="term" value="P:photosynthetic electron transport in photosystem II"/>
    <property type="evidence" value="ECO:0007669"/>
    <property type="project" value="InterPro"/>
</dbReference>
<keyword evidence="16 20" id="KW-0408">Iron</keyword>
<dbReference type="PRINTS" id="PR00256">
    <property type="entry name" value="REACTNCENTRE"/>
</dbReference>
<dbReference type="InterPro" id="IPR055265">
    <property type="entry name" value="Photo_RC_L/M_CS"/>
</dbReference>
<keyword evidence="6 20" id="KW-0674">Reaction center</keyword>
<keyword evidence="7 20" id="KW-0148">Chlorophyll</keyword>
<dbReference type="EMBL" id="QGDJ01000001">
    <property type="protein sequence ID" value="PWJ21717.1"/>
    <property type="molecule type" value="Genomic_DNA"/>
</dbReference>
<protein>
    <recommendedName>
        <fullName evidence="4 20">Reaction center protein M chain</fullName>
    </recommendedName>
    <alternativeName>
        <fullName evidence="18 20">Photosynthetic reaction center M subunit</fullName>
    </alternativeName>
</protein>
<dbReference type="NCBIfam" id="TIGR01115">
    <property type="entry name" value="pufM"/>
    <property type="match status" value="1"/>
</dbReference>
<evidence type="ECO:0000256" key="20">
    <source>
        <dbReference type="RuleBase" id="RU364137"/>
    </source>
</evidence>
<keyword evidence="14 20" id="KW-1133">Transmembrane helix</keyword>
<comment type="similarity">
    <text evidence="3 19">Belongs to the reaction center PufL/M/PsbA/D family.</text>
</comment>
<dbReference type="EMBL" id="UETC01000001">
    <property type="protein sequence ID" value="SSA37995.1"/>
    <property type="molecule type" value="Genomic_DNA"/>
</dbReference>
<evidence type="ECO:0000256" key="12">
    <source>
        <dbReference type="ARBA" id="ARBA00022956"/>
    </source>
</evidence>
<feature type="transmembrane region" description="Helical" evidence="20">
    <location>
        <begin position="117"/>
        <end position="139"/>
    </location>
</feature>
<reference evidence="21 23" key="2">
    <citation type="submission" date="2018-03" db="EMBL/GenBank/DDBJ databases">
        <title>Genomic Encyclopedia of Archaeal and Bacterial Type Strains, Phase II (KMG-II): from individual species to whole genera.</title>
        <authorList>
            <person name="Goeker M."/>
        </authorList>
    </citation>
    <scope>NUCLEOTIDE SEQUENCE [LARGE SCALE GENOMIC DNA]</scope>
    <source>
        <strain evidence="21 23">DSM 25227</strain>
    </source>
</reference>
<dbReference type="InterPro" id="IPR036854">
    <property type="entry name" value="Photo_II_D1/D2_sf"/>
</dbReference>
<keyword evidence="9 20" id="KW-0812">Transmembrane</keyword>
<evidence type="ECO:0000256" key="13">
    <source>
        <dbReference type="ARBA" id="ARBA00022982"/>
    </source>
</evidence>
<evidence type="ECO:0000256" key="2">
    <source>
        <dbReference type="ARBA" id="ARBA00004548"/>
    </source>
</evidence>
<keyword evidence="23" id="KW-1185">Reference proteome</keyword>
<name>A0A2Y9A134_9RHOB</name>
<evidence type="ECO:0000256" key="9">
    <source>
        <dbReference type="ARBA" id="ARBA00022692"/>
    </source>
</evidence>
<dbReference type="OrthoDB" id="8555181at2"/>
<evidence type="ECO:0000256" key="10">
    <source>
        <dbReference type="ARBA" id="ARBA00022723"/>
    </source>
</evidence>
<gene>
    <name evidence="21" type="ORF">BCF38_101125</name>
    <name evidence="22" type="ORF">SAMN05421539_101125</name>
</gene>
<evidence type="ECO:0000256" key="8">
    <source>
        <dbReference type="ARBA" id="ARBA00022531"/>
    </source>
</evidence>
<sequence>MSWWPEYQNIFTQVQVQGAPEMGMDNANEMHRERTKSASFSTLFGLIGNAQLGPIYLGFFGVISLITGTLWLNIIGFNFLAQVGWSIPEFIRQLFWLSLDPPSPEYGLTMPPLKDGGWYIISSFFLLVSVMSWWARSYFLAQQHGMGKHVAWAFLAAIWLFLVLGLFRPILMGSWSEAVPYGIFAHLDWTTAFSIRYGNLYYNPFHALSIVFLYGSVLLFAMHGGTILAVTRYGGDRELEQIYDRGTASERAGLFWRWTMGFNATMEGIHRWAWWFAVLTPITGGIGILLTGTVVDNWFIWAQEHHFAPTYLEPYGYEFYVPEAN</sequence>
<dbReference type="InterPro" id="IPR000484">
    <property type="entry name" value="Photo_RC_L/M"/>
</dbReference>
<keyword evidence="10 20" id="KW-0479">Metal-binding</keyword>
<comment type="subunit">
    <text evidence="20">Reaction center is composed of four bacteriochlorophylls, two bacteriopheophytins, two ubiquinones, one iron, and highly hydrophobic polypeptide chains.</text>
</comment>
<accession>A0A2Y9A134</accession>
<keyword evidence="8 20" id="KW-0602">Photosynthesis</keyword>
<evidence type="ECO:0000256" key="7">
    <source>
        <dbReference type="ARBA" id="ARBA00022494"/>
    </source>
</evidence>
<keyword evidence="11 20" id="KW-0460">Magnesium</keyword>
<feature type="transmembrane region" description="Helical" evidence="20">
    <location>
        <begin position="53"/>
        <end position="72"/>
    </location>
</feature>
<evidence type="ECO:0000256" key="1">
    <source>
        <dbReference type="ARBA" id="ARBA00002611"/>
    </source>
</evidence>
<dbReference type="InterPro" id="IPR005781">
    <property type="entry name" value="Photo_RC_M"/>
</dbReference>
<feature type="transmembrane region" description="Helical" evidence="20">
    <location>
        <begin position="151"/>
        <end position="171"/>
    </location>
</feature>
<dbReference type="Gene3D" id="1.20.85.10">
    <property type="entry name" value="Photosystem II protein D1-like"/>
    <property type="match status" value="2"/>
</dbReference>
<reference evidence="22 24" key="1">
    <citation type="submission" date="2016-10" db="EMBL/GenBank/DDBJ databases">
        <authorList>
            <person name="Cai Z."/>
        </authorList>
    </citation>
    <scope>NUCLEOTIDE SEQUENCE [LARGE SCALE GENOMIC DNA]</scope>
    <source>
        <strain evidence="22 24">DSM 25227</strain>
    </source>
</reference>
<proteinExistence type="inferred from homology"/>
<evidence type="ECO:0000256" key="5">
    <source>
        <dbReference type="ARBA" id="ARBA00022448"/>
    </source>
</evidence>
<evidence type="ECO:0000313" key="22">
    <source>
        <dbReference type="EMBL" id="SSA37995.1"/>
    </source>
</evidence>
<evidence type="ECO:0000256" key="19">
    <source>
        <dbReference type="RuleBase" id="RU004331"/>
    </source>
</evidence>
<keyword evidence="15 20" id="KW-0157">Chromophore</keyword>
<dbReference type="PROSITE" id="PS00244">
    <property type="entry name" value="REACTION_CENTER"/>
    <property type="match status" value="1"/>
</dbReference>
<evidence type="ECO:0000256" key="4">
    <source>
        <dbReference type="ARBA" id="ARBA00018761"/>
    </source>
</evidence>
<feature type="transmembrane region" description="Helical" evidence="20">
    <location>
        <begin position="272"/>
        <end position="295"/>
    </location>
</feature>
<dbReference type="Proteomes" id="UP000251571">
    <property type="component" value="Unassembled WGS sequence"/>
</dbReference>
<keyword evidence="17 20" id="KW-0472">Membrane</keyword>
<dbReference type="GO" id="GO:0046872">
    <property type="term" value="F:metal ion binding"/>
    <property type="evidence" value="ECO:0007669"/>
    <property type="project" value="UniProtKB-KW"/>
</dbReference>
<keyword evidence="13 20" id="KW-0249">Electron transport</keyword>
<evidence type="ECO:0000313" key="24">
    <source>
        <dbReference type="Proteomes" id="UP000251571"/>
    </source>
</evidence>
<keyword evidence="12 20" id="KW-0076">Bacteriochlorophyll</keyword>
<organism evidence="22 24">
    <name type="scientific">Jannaschia seohaensis</name>
    <dbReference type="NCBI Taxonomy" id="475081"/>
    <lineage>
        <taxon>Bacteria</taxon>
        <taxon>Pseudomonadati</taxon>
        <taxon>Pseudomonadota</taxon>
        <taxon>Alphaproteobacteria</taxon>
        <taxon>Rhodobacterales</taxon>
        <taxon>Roseobacteraceae</taxon>
        <taxon>Jannaschia</taxon>
    </lineage>
</organism>
<evidence type="ECO:0000256" key="6">
    <source>
        <dbReference type="ARBA" id="ARBA00022469"/>
    </source>
</evidence>
<comment type="function">
    <text evidence="1 20">The reaction center is a membrane-bound complex that mediates the initial photochemical event in the electron transfer process of photosynthesis.</text>
</comment>
<keyword evidence="5 20" id="KW-0813">Transport</keyword>
<feature type="transmembrane region" description="Helical" evidence="20">
    <location>
        <begin position="207"/>
        <end position="230"/>
    </location>
</feature>
<dbReference type="GO" id="GO:0030077">
    <property type="term" value="C:plasma membrane light-harvesting complex"/>
    <property type="evidence" value="ECO:0007669"/>
    <property type="project" value="InterPro"/>
</dbReference>
<dbReference type="SUPFAM" id="SSF81483">
    <property type="entry name" value="Bacterial photosystem II reaction centre, L and M subunits"/>
    <property type="match status" value="1"/>
</dbReference>
<evidence type="ECO:0000313" key="21">
    <source>
        <dbReference type="EMBL" id="PWJ21717.1"/>
    </source>
</evidence>
<evidence type="ECO:0000256" key="18">
    <source>
        <dbReference type="ARBA" id="ARBA00031893"/>
    </source>
</evidence>
<dbReference type="Pfam" id="PF00124">
    <property type="entry name" value="Photo_RC"/>
    <property type="match status" value="1"/>
</dbReference>
<dbReference type="Proteomes" id="UP000245839">
    <property type="component" value="Unassembled WGS sequence"/>
</dbReference>
<dbReference type="GO" id="GO:0042717">
    <property type="term" value="C:plasma membrane-derived chromatophore membrane"/>
    <property type="evidence" value="ECO:0007669"/>
    <property type="project" value="UniProtKB-SubCell"/>
</dbReference>
<evidence type="ECO:0000256" key="16">
    <source>
        <dbReference type="ARBA" id="ARBA00023004"/>
    </source>
</evidence>
<evidence type="ECO:0000313" key="23">
    <source>
        <dbReference type="Proteomes" id="UP000245839"/>
    </source>
</evidence>
<evidence type="ECO:0000256" key="11">
    <source>
        <dbReference type="ARBA" id="ARBA00022842"/>
    </source>
</evidence>
<comment type="subcellular location">
    <subcellularLocation>
        <location evidence="2 20">Cellular chromatophore membrane</location>
        <topology evidence="2 20">Multi-pass membrane protein</topology>
    </subcellularLocation>
</comment>
<evidence type="ECO:0000256" key="17">
    <source>
        <dbReference type="ARBA" id="ARBA00023136"/>
    </source>
</evidence>
<dbReference type="RefSeq" id="WP_109562362.1">
    <property type="nucleotide sequence ID" value="NZ_QGDJ01000001.1"/>
</dbReference>
<evidence type="ECO:0000256" key="14">
    <source>
        <dbReference type="ARBA" id="ARBA00022989"/>
    </source>
</evidence>
<evidence type="ECO:0000256" key="3">
    <source>
        <dbReference type="ARBA" id="ARBA00008204"/>
    </source>
</evidence>